<dbReference type="RefSeq" id="WP_275710642.1">
    <property type="nucleotide sequence ID" value="NZ_JAKLTN010000002.1"/>
</dbReference>
<proteinExistence type="predicted"/>
<gene>
    <name evidence="1" type="ORF">LZ012_10860</name>
</gene>
<protein>
    <recommendedName>
        <fullName evidence="3">DUF2917 domain-containing protein</fullName>
    </recommendedName>
</protein>
<sequence>MEDRRTMSLALGAGQSQQILIEAGSTVLVVAGRVVLRSTLGWLAENVVAGEQVCETEQAWVAETTGWIEIAAQCSTRLVVIPSDAVSLWSRVGRCLEAIFGAGGGPSLRKEP</sequence>
<reference evidence="1" key="1">
    <citation type="submission" date="2022-01" db="EMBL/GenBank/DDBJ databases">
        <authorList>
            <person name="Jo J.-H."/>
            <person name="Im W.-T."/>
        </authorList>
    </citation>
    <scope>NUCLEOTIDE SEQUENCE</scope>
    <source>
        <strain evidence="1">XY25</strain>
    </source>
</reference>
<comment type="caution">
    <text evidence="1">The sequence shown here is derived from an EMBL/GenBank/DDBJ whole genome shotgun (WGS) entry which is preliminary data.</text>
</comment>
<keyword evidence="2" id="KW-1185">Reference proteome</keyword>
<evidence type="ECO:0000313" key="2">
    <source>
        <dbReference type="Proteomes" id="UP001165384"/>
    </source>
</evidence>
<dbReference type="EMBL" id="JAKLTN010000002">
    <property type="protein sequence ID" value="MCG2577494.1"/>
    <property type="molecule type" value="Genomic_DNA"/>
</dbReference>
<name>A0ABS9K345_9RHOO</name>
<evidence type="ECO:0008006" key="3">
    <source>
        <dbReference type="Google" id="ProtNLM"/>
    </source>
</evidence>
<accession>A0ABS9K345</accession>
<evidence type="ECO:0000313" key="1">
    <source>
        <dbReference type="EMBL" id="MCG2577494.1"/>
    </source>
</evidence>
<organism evidence="1 2">
    <name type="scientific">Dechloromonas hankyongensis</name>
    <dbReference type="NCBI Taxonomy" id="2908002"/>
    <lineage>
        <taxon>Bacteria</taxon>
        <taxon>Pseudomonadati</taxon>
        <taxon>Pseudomonadota</taxon>
        <taxon>Betaproteobacteria</taxon>
        <taxon>Rhodocyclales</taxon>
        <taxon>Azonexaceae</taxon>
        <taxon>Dechloromonas</taxon>
    </lineage>
</organism>
<dbReference type="Proteomes" id="UP001165384">
    <property type="component" value="Unassembled WGS sequence"/>
</dbReference>